<feature type="transmembrane region" description="Helical" evidence="6">
    <location>
        <begin position="44"/>
        <end position="64"/>
    </location>
</feature>
<dbReference type="EMBL" id="JQCB01000004">
    <property type="protein sequence ID" value="KRN96421.1"/>
    <property type="molecule type" value="Genomic_DNA"/>
</dbReference>
<dbReference type="Pfam" id="PF06271">
    <property type="entry name" value="RDD"/>
    <property type="match status" value="1"/>
</dbReference>
<dbReference type="OrthoDB" id="4822551at2"/>
<dbReference type="PANTHER" id="PTHR36834:SF1">
    <property type="entry name" value="INTEGRAL MEMBRANE PROTEIN"/>
    <property type="match status" value="1"/>
</dbReference>
<evidence type="ECO:0000313" key="9">
    <source>
        <dbReference type="EMBL" id="GEK29197.1"/>
    </source>
</evidence>
<dbReference type="Proteomes" id="UP000321429">
    <property type="component" value="Unassembled WGS sequence"/>
</dbReference>
<dbReference type="AlphaFoldDB" id="A0A0R2L9D8"/>
<dbReference type="InterPro" id="IPR006976">
    <property type="entry name" value="VanZ-like"/>
</dbReference>
<feature type="transmembrane region" description="Helical" evidence="6">
    <location>
        <begin position="174"/>
        <end position="197"/>
    </location>
</feature>
<keyword evidence="4 6" id="KW-0472">Membrane</keyword>
<feature type="transmembrane region" description="Helical" evidence="6">
    <location>
        <begin position="12"/>
        <end position="32"/>
    </location>
</feature>
<evidence type="ECO:0000256" key="3">
    <source>
        <dbReference type="ARBA" id="ARBA00022989"/>
    </source>
</evidence>
<evidence type="ECO:0000256" key="6">
    <source>
        <dbReference type="SAM" id="Phobius"/>
    </source>
</evidence>
<dbReference type="InterPro" id="IPR010432">
    <property type="entry name" value="RDD"/>
</dbReference>
<sequence length="392" mass="44539">MLHQFFEPIQIAIILFPLIAIGMALPLFAYHYHRYGAISRWQVFVNYSFFFYLLCAYFLIILPLPTRSAVAALTTPKYNLHPLLVCHAFRETGFSLANTATWIPTLHAPGFQQPFFNVVLTMPFGFYLHYYFKRGIISSILLSFCLSLFFELTQLSGLYGLYVRPYRLFDVDDLLLNTTGGTIGWLIAPFFTWLLPSREKIAAANAKQATRVGLIRRWTAFLIDWLIIGVAALFVYLIGELLGFETSLTLWVSLGVLIFILLPEGLFNGRTIGLRAVHLQIQTLKWQRPSWSQVIIRNVVCYGALILLFNSFSALLNNEANLSAHPFVVGGFMILAIACFIDFILAHTIKAYPMLFERLSKTTTISSFNGGQQPEPAEETDKLSRSTRHQTH</sequence>
<evidence type="ECO:0000259" key="7">
    <source>
        <dbReference type="Pfam" id="PF04892"/>
    </source>
</evidence>
<dbReference type="PIRSF" id="PIRSF031578">
    <property type="entry name" value="Uncharacterised_Vanz_RDD-cont"/>
    <property type="match status" value="1"/>
</dbReference>
<feature type="region of interest" description="Disordered" evidence="5">
    <location>
        <begin position="367"/>
        <end position="392"/>
    </location>
</feature>
<evidence type="ECO:0000259" key="8">
    <source>
        <dbReference type="Pfam" id="PF06271"/>
    </source>
</evidence>
<gene>
    <name evidence="10" type="ORF">IV55_GL001390</name>
    <name evidence="9" type="ORF">LSI01_15080</name>
</gene>
<dbReference type="PANTHER" id="PTHR36834">
    <property type="entry name" value="MEMBRANE PROTEIN-RELATED"/>
    <property type="match status" value="1"/>
</dbReference>
<organism evidence="10 11">
    <name type="scientific">Furfurilactobacillus siliginis</name>
    <dbReference type="NCBI Taxonomy" id="348151"/>
    <lineage>
        <taxon>Bacteria</taxon>
        <taxon>Bacillati</taxon>
        <taxon>Bacillota</taxon>
        <taxon>Bacilli</taxon>
        <taxon>Lactobacillales</taxon>
        <taxon>Lactobacillaceae</taxon>
        <taxon>Furfurilactobacillus</taxon>
    </lineage>
</organism>
<feature type="transmembrane region" description="Helical" evidence="6">
    <location>
        <begin position="218"/>
        <end position="238"/>
    </location>
</feature>
<comment type="caution">
    <text evidence="10">The sequence shown here is derived from an EMBL/GenBank/DDBJ whole genome shotgun (WGS) entry which is preliminary data.</text>
</comment>
<dbReference type="RefSeq" id="WP_057809665.1">
    <property type="nucleotide sequence ID" value="NZ_BJUD01000037.1"/>
</dbReference>
<keyword evidence="2 6" id="KW-0812">Transmembrane</keyword>
<evidence type="ECO:0000313" key="11">
    <source>
        <dbReference type="Proteomes" id="UP000051139"/>
    </source>
</evidence>
<dbReference type="Pfam" id="PF04892">
    <property type="entry name" value="VanZ"/>
    <property type="match status" value="1"/>
</dbReference>
<dbReference type="Proteomes" id="UP000051139">
    <property type="component" value="Unassembled WGS sequence"/>
</dbReference>
<feature type="transmembrane region" description="Helical" evidence="6">
    <location>
        <begin position="294"/>
        <end position="315"/>
    </location>
</feature>
<evidence type="ECO:0000313" key="10">
    <source>
        <dbReference type="EMBL" id="KRN96421.1"/>
    </source>
</evidence>
<feature type="transmembrane region" description="Helical" evidence="6">
    <location>
        <begin position="114"/>
        <end position="132"/>
    </location>
</feature>
<reference evidence="10 11" key="1">
    <citation type="journal article" date="2015" name="Genome Announc.">
        <title>Expanding the biotechnology potential of lactobacilli through comparative genomics of 213 strains and associated genera.</title>
        <authorList>
            <person name="Sun Z."/>
            <person name="Harris H.M."/>
            <person name="McCann A."/>
            <person name="Guo C."/>
            <person name="Argimon S."/>
            <person name="Zhang W."/>
            <person name="Yang X."/>
            <person name="Jeffery I.B."/>
            <person name="Cooney J.C."/>
            <person name="Kagawa T.F."/>
            <person name="Liu W."/>
            <person name="Song Y."/>
            <person name="Salvetti E."/>
            <person name="Wrobel A."/>
            <person name="Rasinkangas P."/>
            <person name="Parkhill J."/>
            <person name="Rea M.C."/>
            <person name="O'Sullivan O."/>
            <person name="Ritari J."/>
            <person name="Douillard F.P."/>
            <person name="Paul Ross R."/>
            <person name="Yang R."/>
            <person name="Briner A.E."/>
            <person name="Felis G.E."/>
            <person name="de Vos W.M."/>
            <person name="Barrangou R."/>
            <person name="Klaenhammer T.R."/>
            <person name="Caufield P.W."/>
            <person name="Cui Y."/>
            <person name="Zhang H."/>
            <person name="O'Toole P.W."/>
        </authorList>
    </citation>
    <scope>NUCLEOTIDE SEQUENCE [LARGE SCALE GENOMIC DNA]</scope>
    <source>
        <strain evidence="10 11">DSM 22696</strain>
    </source>
</reference>
<evidence type="ECO:0000256" key="4">
    <source>
        <dbReference type="ARBA" id="ARBA00023136"/>
    </source>
</evidence>
<evidence type="ECO:0000256" key="2">
    <source>
        <dbReference type="ARBA" id="ARBA00022692"/>
    </source>
</evidence>
<protein>
    <submittedName>
        <fullName evidence="9">Glycopeptide antibiotics resistance protein</fullName>
    </submittedName>
    <submittedName>
        <fullName evidence="10">VanZ family protein</fullName>
    </submittedName>
</protein>
<name>A0A0R2L9D8_9LACO</name>
<dbReference type="InterPro" id="IPR053150">
    <property type="entry name" value="Teicoplanin_resist-assoc"/>
</dbReference>
<feature type="domain" description="RDD" evidence="8">
    <location>
        <begin position="213"/>
        <end position="345"/>
    </location>
</feature>
<dbReference type="EMBL" id="BJUD01000037">
    <property type="protein sequence ID" value="GEK29197.1"/>
    <property type="molecule type" value="Genomic_DNA"/>
</dbReference>
<dbReference type="GO" id="GO:0016020">
    <property type="term" value="C:membrane"/>
    <property type="evidence" value="ECO:0007669"/>
    <property type="project" value="UniProtKB-SubCell"/>
</dbReference>
<feature type="transmembrane region" description="Helical" evidence="6">
    <location>
        <begin position="139"/>
        <end position="162"/>
    </location>
</feature>
<keyword evidence="11" id="KW-1185">Reference proteome</keyword>
<feature type="transmembrane region" description="Helical" evidence="6">
    <location>
        <begin position="250"/>
        <end position="273"/>
    </location>
</feature>
<feature type="domain" description="VanZ-like" evidence="7">
    <location>
        <begin position="49"/>
        <end position="191"/>
    </location>
</feature>
<feature type="transmembrane region" description="Helical" evidence="6">
    <location>
        <begin position="327"/>
        <end position="349"/>
    </location>
</feature>
<proteinExistence type="predicted"/>
<reference evidence="9 12" key="2">
    <citation type="submission" date="2019-07" db="EMBL/GenBank/DDBJ databases">
        <title>Whole genome shotgun sequence of Lactobacillus siliginis NBRC 101315.</title>
        <authorList>
            <person name="Hosoyama A."/>
            <person name="Uohara A."/>
            <person name="Ohji S."/>
            <person name="Ichikawa N."/>
        </authorList>
    </citation>
    <scope>NUCLEOTIDE SEQUENCE [LARGE SCALE GENOMIC DNA]</scope>
    <source>
        <strain evidence="9 12">NBRC 101315</strain>
    </source>
</reference>
<evidence type="ECO:0000313" key="12">
    <source>
        <dbReference type="Proteomes" id="UP000321429"/>
    </source>
</evidence>
<evidence type="ECO:0000256" key="5">
    <source>
        <dbReference type="SAM" id="MobiDB-lite"/>
    </source>
</evidence>
<evidence type="ECO:0000256" key="1">
    <source>
        <dbReference type="ARBA" id="ARBA00004141"/>
    </source>
</evidence>
<dbReference type="InterPro" id="IPR021192">
    <property type="entry name" value="UCP031578_Vanz/RDD"/>
</dbReference>
<dbReference type="STRING" id="348151.IV55_GL001390"/>
<dbReference type="PATRIC" id="fig|348151.3.peg.1428"/>
<accession>A0A0R2L9D8</accession>
<comment type="subcellular location">
    <subcellularLocation>
        <location evidence="1">Membrane</location>
        <topology evidence="1">Multi-pass membrane protein</topology>
    </subcellularLocation>
</comment>
<keyword evidence="3 6" id="KW-1133">Transmembrane helix</keyword>